<accession>A0A0F6QZZ9</accession>
<dbReference type="InterPro" id="IPR050250">
    <property type="entry name" value="Macrolide_Exporter_MacB"/>
</dbReference>
<evidence type="ECO:0000256" key="2">
    <source>
        <dbReference type="ARBA" id="ARBA00022475"/>
    </source>
</evidence>
<evidence type="ECO:0000256" key="7">
    <source>
        <dbReference type="SAM" id="Phobius"/>
    </source>
</evidence>
<dbReference type="OrthoDB" id="9780560at2"/>
<dbReference type="STRING" id="35755.UL82_06335"/>
<protein>
    <submittedName>
        <fullName evidence="10">ABC-type antimicrobial peptide transport system, permease component</fullName>
    </submittedName>
    <submittedName>
        <fullName evidence="11">Macrolide export ATP-binding/permease protein macB</fullName>
        <ecNumber evidence="11">3.6.3.-</ecNumber>
    </submittedName>
</protein>
<comment type="similarity">
    <text evidence="6">Belongs to the ABC-4 integral membrane protein family.</text>
</comment>
<dbReference type="Proteomes" id="UP000271380">
    <property type="component" value="Chromosome"/>
</dbReference>
<feature type="transmembrane region" description="Helical" evidence="7">
    <location>
        <begin position="301"/>
        <end position="326"/>
    </location>
</feature>
<feature type="transmembrane region" description="Helical" evidence="7">
    <location>
        <begin position="350"/>
        <end position="376"/>
    </location>
</feature>
<feature type="domain" description="MacB-like periplasmic core" evidence="9">
    <location>
        <begin position="21"/>
        <end position="265"/>
    </location>
</feature>
<evidence type="ECO:0000313" key="11">
    <source>
        <dbReference type="EMBL" id="VEH08709.1"/>
    </source>
</evidence>
<dbReference type="EMBL" id="CP011312">
    <property type="protein sequence ID" value="AKE41432.1"/>
    <property type="molecule type" value="Genomic_DNA"/>
</dbReference>
<dbReference type="EC" id="3.6.3.-" evidence="11"/>
<feature type="domain" description="ABC3 transporter permease C-terminal" evidence="8">
    <location>
        <begin position="305"/>
        <end position="418"/>
    </location>
</feature>
<gene>
    <name evidence="11" type="primary">macB_4</name>
    <name evidence="11" type="ORF">NCTC949_01832</name>
    <name evidence="10" type="ORF">UL82_06335</name>
</gene>
<name>A0A0F6QZZ9_9CORY</name>
<sequence>MNYLEAIRLALSSLRTNKMRSLLTLLGIIVGISSVIAILTLGRSLSSQTNQSLAESGINDFTVQVISREAQESDDPYAYLYSSTPVDKDSKITPEIINSIKDSSLGSQITGISIGDNSSHTVTLSNDDDKEEKTTARGVNLDYFTIKKVKLQTGRFFTEDEIDAAANVAVISPTTVNELFGGNAQAALGKDIELQNSSGEYGSFTIIGVYAPKKQSGVISFQDPPEFYFPYTVEPDISNSELKWDSISIRPLETTDPSTFKVELQKFFDEIYADNNEFTGKVLDFRQEAASFSKQLQTISLAISAIAGISLLVGGIGVMNIMLVTVTERTREIGVRKALGARRKDIRKQFVVESMIVCLIGGIIGVVLGSTLGILGAKLIGLAVFPPITGIVVALLFSLGIGLFFGYYPANKAAKMNPIDALRYE</sequence>
<dbReference type="RefSeq" id="WP_046439716.1">
    <property type="nucleotide sequence ID" value="NZ_CP011312.1"/>
</dbReference>
<dbReference type="AlphaFoldDB" id="A0A0F6QZZ9"/>
<dbReference type="PANTHER" id="PTHR30572">
    <property type="entry name" value="MEMBRANE COMPONENT OF TRANSPORTER-RELATED"/>
    <property type="match status" value="1"/>
</dbReference>
<keyword evidence="11" id="KW-0547">Nucleotide-binding</keyword>
<dbReference type="InterPro" id="IPR025857">
    <property type="entry name" value="MacB_PCD"/>
</dbReference>
<evidence type="ECO:0000313" key="12">
    <source>
        <dbReference type="Proteomes" id="UP000033457"/>
    </source>
</evidence>
<evidence type="ECO:0000256" key="4">
    <source>
        <dbReference type="ARBA" id="ARBA00022989"/>
    </source>
</evidence>
<feature type="transmembrane region" description="Helical" evidence="7">
    <location>
        <begin position="21"/>
        <end position="42"/>
    </location>
</feature>
<keyword evidence="4 7" id="KW-1133">Transmembrane helix</keyword>
<proteinExistence type="inferred from homology"/>
<evidence type="ECO:0000313" key="10">
    <source>
        <dbReference type="EMBL" id="AKE41432.1"/>
    </source>
</evidence>
<keyword evidence="2" id="KW-1003">Cell membrane</keyword>
<evidence type="ECO:0000313" key="13">
    <source>
        <dbReference type="Proteomes" id="UP000271380"/>
    </source>
</evidence>
<dbReference type="Pfam" id="PF12704">
    <property type="entry name" value="MacB_PCD"/>
    <property type="match status" value="1"/>
</dbReference>
<evidence type="ECO:0000256" key="3">
    <source>
        <dbReference type="ARBA" id="ARBA00022692"/>
    </source>
</evidence>
<reference evidence="10 12" key="1">
    <citation type="journal article" date="2015" name="Genome Announc.">
        <title>Complete Genome Sequence of Corynebacterium kutscheri DSM 20755, a Corynebacterial Type Strain with Remarkably Low G+C Content of Chromosomal DNA.</title>
        <authorList>
            <person name="Ruckert C."/>
            <person name="Albersmeier A."/>
            <person name="Winkler A."/>
            <person name="Tauch A."/>
        </authorList>
    </citation>
    <scope>NUCLEOTIDE SEQUENCE [LARGE SCALE GENOMIC DNA]</scope>
    <source>
        <strain evidence="10 12">DSM 20755</strain>
    </source>
</reference>
<dbReference type="PANTHER" id="PTHR30572:SF4">
    <property type="entry name" value="ABC TRANSPORTER PERMEASE YTRF"/>
    <property type="match status" value="1"/>
</dbReference>
<keyword evidence="5 7" id="KW-0472">Membrane</keyword>
<organism evidence="10 12">
    <name type="scientific">Corynebacterium kutscheri</name>
    <dbReference type="NCBI Taxonomy" id="35755"/>
    <lineage>
        <taxon>Bacteria</taxon>
        <taxon>Bacillati</taxon>
        <taxon>Actinomycetota</taxon>
        <taxon>Actinomycetes</taxon>
        <taxon>Mycobacteriales</taxon>
        <taxon>Corynebacteriaceae</taxon>
        <taxon>Corynebacterium</taxon>
    </lineage>
</organism>
<dbReference type="KEGG" id="cku:UL82_06335"/>
<dbReference type="Proteomes" id="UP000033457">
    <property type="component" value="Chromosome"/>
</dbReference>
<keyword evidence="12" id="KW-1185">Reference proteome</keyword>
<keyword evidence="11" id="KW-0067">ATP-binding</keyword>
<evidence type="ECO:0000256" key="5">
    <source>
        <dbReference type="ARBA" id="ARBA00023136"/>
    </source>
</evidence>
<keyword evidence="11" id="KW-0378">Hydrolase</keyword>
<evidence type="ECO:0000259" key="9">
    <source>
        <dbReference type="Pfam" id="PF12704"/>
    </source>
</evidence>
<evidence type="ECO:0000259" key="8">
    <source>
        <dbReference type="Pfam" id="PF02687"/>
    </source>
</evidence>
<keyword evidence="3 7" id="KW-0812">Transmembrane</keyword>
<dbReference type="GO" id="GO:0005524">
    <property type="term" value="F:ATP binding"/>
    <property type="evidence" value="ECO:0007669"/>
    <property type="project" value="UniProtKB-KW"/>
</dbReference>
<dbReference type="EMBL" id="LR134377">
    <property type="protein sequence ID" value="VEH08709.1"/>
    <property type="molecule type" value="Genomic_DNA"/>
</dbReference>
<dbReference type="GO" id="GO:0022857">
    <property type="term" value="F:transmembrane transporter activity"/>
    <property type="evidence" value="ECO:0007669"/>
    <property type="project" value="TreeGrafter"/>
</dbReference>
<dbReference type="GO" id="GO:0005886">
    <property type="term" value="C:plasma membrane"/>
    <property type="evidence" value="ECO:0007669"/>
    <property type="project" value="UniProtKB-SubCell"/>
</dbReference>
<dbReference type="GO" id="GO:0016787">
    <property type="term" value="F:hydrolase activity"/>
    <property type="evidence" value="ECO:0007669"/>
    <property type="project" value="UniProtKB-KW"/>
</dbReference>
<feature type="transmembrane region" description="Helical" evidence="7">
    <location>
        <begin position="388"/>
        <end position="408"/>
    </location>
</feature>
<evidence type="ECO:0000256" key="1">
    <source>
        <dbReference type="ARBA" id="ARBA00004651"/>
    </source>
</evidence>
<reference evidence="11 13" key="2">
    <citation type="submission" date="2018-12" db="EMBL/GenBank/DDBJ databases">
        <authorList>
            <consortium name="Pathogen Informatics"/>
        </authorList>
    </citation>
    <scope>NUCLEOTIDE SEQUENCE [LARGE SCALE GENOMIC DNA]</scope>
    <source>
        <strain evidence="11 13">NCTC949</strain>
    </source>
</reference>
<dbReference type="Pfam" id="PF02687">
    <property type="entry name" value="FtsX"/>
    <property type="match status" value="1"/>
</dbReference>
<dbReference type="HOGENOM" id="CLU_000604_8_0_11"/>
<dbReference type="InterPro" id="IPR003838">
    <property type="entry name" value="ABC3_permease_C"/>
</dbReference>
<evidence type="ECO:0000256" key="6">
    <source>
        <dbReference type="ARBA" id="ARBA00038076"/>
    </source>
</evidence>
<comment type="subcellular location">
    <subcellularLocation>
        <location evidence="1">Cell membrane</location>
        <topology evidence="1">Multi-pass membrane protein</topology>
    </subcellularLocation>
</comment>